<reference evidence="2 3" key="1">
    <citation type="submission" date="2011-07" db="EMBL/GenBank/DDBJ databases">
        <authorList>
            <person name="Coyne R."/>
            <person name="Brami D."/>
            <person name="Johnson J."/>
            <person name="Hostetler J."/>
            <person name="Hannick L."/>
            <person name="Clark T."/>
            <person name="Cassidy-Hanley D."/>
            <person name="Inman J."/>
        </authorList>
    </citation>
    <scope>NUCLEOTIDE SEQUENCE [LARGE SCALE GENOMIC DNA]</scope>
    <source>
        <strain evidence="2 3">G5</strain>
    </source>
</reference>
<dbReference type="AlphaFoldDB" id="G0QPY5"/>
<name>G0QPY5_ICHMU</name>
<dbReference type="Proteomes" id="UP000008983">
    <property type="component" value="Unassembled WGS sequence"/>
</dbReference>
<dbReference type="InParanoid" id="G0QPY5"/>
<organism evidence="2 3">
    <name type="scientific">Ichthyophthirius multifiliis</name>
    <name type="common">White spot disease agent</name>
    <name type="synonym">Ich</name>
    <dbReference type="NCBI Taxonomy" id="5932"/>
    <lineage>
        <taxon>Eukaryota</taxon>
        <taxon>Sar</taxon>
        <taxon>Alveolata</taxon>
        <taxon>Ciliophora</taxon>
        <taxon>Intramacronucleata</taxon>
        <taxon>Oligohymenophorea</taxon>
        <taxon>Hymenostomatida</taxon>
        <taxon>Ophryoglenina</taxon>
        <taxon>Ichthyophthirius</taxon>
    </lineage>
</organism>
<keyword evidence="3" id="KW-1185">Reference proteome</keyword>
<feature type="transmembrane region" description="Helical" evidence="1">
    <location>
        <begin position="59"/>
        <end position="83"/>
    </location>
</feature>
<evidence type="ECO:0000313" key="2">
    <source>
        <dbReference type="EMBL" id="EGR32720.1"/>
    </source>
</evidence>
<protein>
    <recommendedName>
        <fullName evidence="4">Transmembrane protein</fullName>
    </recommendedName>
</protein>
<evidence type="ECO:0000256" key="1">
    <source>
        <dbReference type="SAM" id="Phobius"/>
    </source>
</evidence>
<accession>G0QPY5</accession>
<sequence>MFFLLTKVFFQGLSKHYPGFQFYNNRVLRLYVILFIVLFQANFNLFLRRQFTNFIKQTNLYYHFLSVIHFLFINFQLLSYYYYFLFVKIKYLQVLVFIFSVIIFQIIYILSQNIINQKIMYQFHFHQNALIFQLIYDLALKLLITLKIHLFQIQPRIENSIINILFFKNKMNKQSTKLNIYYIQKDIQQFFI</sequence>
<keyword evidence="1" id="KW-1133">Transmembrane helix</keyword>
<feature type="transmembrane region" description="Helical" evidence="1">
    <location>
        <begin position="89"/>
        <end position="110"/>
    </location>
</feature>
<proteinExistence type="predicted"/>
<evidence type="ECO:0008006" key="4">
    <source>
        <dbReference type="Google" id="ProtNLM"/>
    </source>
</evidence>
<keyword evidence="1" id="KW-0472">Membrane</keyword>
<feature type="transmembrane region" description="Helical" evidence="1">
    <location>
        <begin position="30"/>
        <end position="47"/>
    </location>
</feature>
<evidence type="ECO:0000313" key="3">
    <source>
        <dbReference type="Proteomes" id="UP000008983"/>
    </source>
</evidence>
<gene>
    <name evidence="2" type="ORF">IMG5_072980</name>
</gene>
<dbReference type="RefSeq" id="XP_004036706.1">
    <property type="nucleotide sequence ID" value="XM_004036658.1"/>
</dbReference>
<keyword evidence="1" id="KW-0812">Transmembrane</keyword>
<dbReference type="EMBL" id="GL983592">
    <property type="protein sequence ID" value="EGR32720.1"/>
    <property type="molecule type" value="Genomic_DNA"/>
</dbReference>
<dbReference type="GeneID" id="14908885"/>